<accession>A0A8J4VEK0</accession>
<sequence>MGSTGKERSFFNYYLLDQLEVQELFAILAWSLWFRRNKIRVKELDLCFTFSPKLLDDGICEGGLTARDVFAVEWIQTGVIHFWMTVSYFGFVSDVLELSEKYQKRFGPLRYLVARFLKFLCLPKYIYELHPK</sequence>
<dbReference type="InterPro" id="IPR050187">
    <property type="entry name" value="Lipid_Phosphate_FormReg"/>
</dbReference>
<dbReference type="GO" id="GO:0001729">
    <property type="term" value="F:ceramide kinase activity"/>
    <property type="evidence" value="ECO:0007669"/>
    <property type="project" value="TreeGrafter"/>
</dbReference>
<keyword evidence="2" id="KW-1185">Reference proteome</keyword>
<proteinExistence type="predicted"/>
<gene>
    <name evidence="1" type="ORF">CMV_022147</name>
</gene>
<evidence type="ECO:0000313" key="1">
    <source>
        <dbReference type="EMBL" id="KAF3952285.1"/>
    </source>
</evidence>
<name>A0A8J4VEK0_9ROSI</name>
<dbReference type="EMBL" id="JRKL02004566">
    <property type="protein sequence ID" value="KAF3952285.1"/>
    <property type="molecule type" value="Genomic_DNA"/>
</dbReference>
<dbReference type="Proteomes" id="UP000737018">
    <property type="component" value="Unassembled WGS sequence"/>
</dbReference>
<protein>
    <submittedName>
        <fullName evidence="1">Uncharacterized protein</fullName>
    </submittedName>
</protein>
<dbReference type="PANTHER" id="PTHR12358">
    <property type="entry name" value="SPHINGOSINE KINASE"/>
    <property type="match status" value="1"/>
</dbReference>
<evidence type="ECO:0000313" key="2">
    <source>
        <dbReference type="Proteomes" id="UP000737018"/>
    </source>
</evidence>
<organism evidence="1 2">
    <name type="scientific">Castanea mollissima</name>
    <name type="common">Chinese chestnut</name>
    <dbReference type="NCBI Taxonomy" id="60419"/>
    <lineage>
        <taxon>Eukaryota</taxon>
        <taxon>Viridiplantae</taxon>
        <taxon>Streptophyta</taxon>
        <taxon>Embryophyta</taxon>
        <taxon>Tracheophyta</taxon>
        <taxon>Spermatophyta</taxon>
        <taxon>Magnoliopsida</taxon>
        <taxon>eudicotyledons</taxon>
        <taxon>Gunneridae</taxon>
        <taxon>Pentapetalae</taxon>
        <taxon>rosids</taxon>
        <taxon>fabids</taxon>
        <taxon>Fagales</taxon>
        <taxon>Fagaceae</taxon>
        <taxon>Castanea</taxon>
    </lineage>
</organism>
<comment type="caution">
    <text evidence="1">The sequence shown here is derived from an EMBL/GenBank/DDBJ whole genome shotgun (WGS) entry which is preliminary data.</text>
</comment>
<reference evidence="1" key="1">
    <citation type="submission" date="2020-03" db="EMBL/GenBank/DDBJ databases">
        <title>Castanea mollissima Vanexum genome sequencing.</title>
        <authorList>
            <person name="Staton M."/>
        </authorList>
    </citation>
    <scope>NUCLEOTIDE SEQUENCE</scope>
    <source>
        <tissue evidence="1">Leaf</tissue>
    </source>
</reference>
<dbReference type="PANTHER" id="PTHR12358:SF111">
    <property type="entry name" value="CERAMIDE KINASE, ISOFORM A"/>
    <property type="match status" value="1"/>
</dbReference>
<dbReference type="GO" id="GO:0016020">
    <property type="term" value="C:membrane"/>
    <property type="evidence" value="ECO:0007669"/>
    <property type="project" value="GOC"/>
</dbReference>
<dbReference type="GO" id="GO:0006672">
    <property type="term" value="P:ceramide metabolic process"/>
    <property type="evidence" value="ECO:0007669"/>
    <property type="project" value="TreeGrafter"/>
</dbReference>
<dbReference type="OrthoDB" id="592605at2759"/>
<dbReference type="AlphaFoldDB" id="A0A8J4VEK0"/>